<dbReference type="InterPro" id="IPR005061">
    <property type="entry name" value="Ist1"/>
</dbReference>
<evidence type="ECO:0000313" key="4">
    <source>
        <dbReference type="Proteomes" id="UP000193411"/>
    </source>
</evidence>
<keyword evidence="4" id="KW-1185">Reference proteome</keyword>
<proteinExistence type="inferred from homology"/>
<evidence type="ECO:0000256" key="2">
    <source>
        <dbReference type="SAM" id="MobiDB-lite"/>
    </source>
</evidence>
<sequence length="480" mass="51187">MAPNIPGVFSANRLKVSLRLAVNRLKLLQQKKASLNASQRKELSLLLEHGKVESARVRVEHIIREDLIMEALEVLELYCELLLARFGLIESMSQCDAQLVEAVHTLMYAAPRSEVKELHQVKDLLTLKYGRDFAQSAVENRADAVNRRVIQKLKVQTPERSLVNLYLKEIAKAYNVKWEPEEDDEAPVSPGAGGSGSGGDTTASFLAGAKAKDVRTDPTGSYTAYDASTIGFTPSRDTPLNPAVAPTPSPLPPRTSSAQYITHQVPINPPPQVWQPPHLTQQPISPPPPLQQQPQQQPLAPQYMMPTGASVASSVYYAAAQQSPPMYQQQPTHYMDGTPIPMPMPSPLMPPPSQHLQRQPPTCADTTGLLSAGNNASTAPETASVMGASSMGTLVNIGGNAQVGGDKSKATAAAAAAADGQVPEFPSIPNGPPAASAPAAADKEQGGDNGSGAGAPQEGGDDDPDFDELARRFEALKRKK</sequence>
<dbReference type="STRING" id="765915.A0A1Y2HMK5"/>
<dbReference type="OrthoDB" id="29853at2759"/>
<comment type="caution">
    <text evidence="3">The sequence shown here is derived from an EMBL/GenBank/DDBJ whole genome shotgun (WGS) entry which is preliminary data.</text>
</comment>
<gene>
    <name evidence="3" type="ORF">BCR44DRAFT_36672</name>
</gene>
<dbReference type="Pfam" id="PF03398">
    <property type="entry name" value="Ist1"/>
    <property type="match status" value="1"/>
</dbReference>
<feature type="region of interest" description="Disordered" evidence="2">
    <location>
        <begin position="178"/>
        <end position="204"/>
    </location>
</feature>
<feature type="region of interest" description="Disordered" evidence="2">
    <location>
        <begin position="270"/>
        <end position="298"/>
    </location>
</feature>
<evidence type="ECO:0000256" key="1">
    <source>
        <dbReference type="ARBA" id="ARBA00005536"/>
    </source>
</evidence>
<feature type="compositionally biased region" description="Basic and acidic residues" evidence="2">
    <location>
        <begin position="468"/>
        <end position="480"/>
    </location>
</feature>
<protein>
    <submittedName>
        <fullName evidence="3">Regulator of Vps4 activity in the MVB pathway-domain-containing protein</fullName>
    </submittedName>
</protein>
<dbReference type="Proteomes" id="UP000193411">
    <property type="component" value="Unassembled WGS sequence"/>
</dbReference>
<comment type="similarity">
    <text evidence="1">Belongs to the IST1 family.</text>
</comment>
<feature type="region of interest" description="Disordered" evidence="2">
    <location>
        <begin position="415"/>
        <end position="480"/>
    </location>
</feature>
<dbReference type="EMBL" id="MCFL01000025">
    <property type="protein sequence ID" value="ORZ34923.1"/>
    <property type="molecule type" value="Genomic_DNA"/>
</dbReference>
<reference evidence="3 4" key="1">
    <citation type="submission" date="2016-07" db="EMBL/GenBank/DDBJ databases">
        <title>Pervasive Adenine N6-methylation of Active Genes in Fungi.</title>
        <authorList>
            <consortium name="DOE Joint Genome Institute"/>
            <person name="Mondo S.J."/>
            <person name="Dannebaum R.O."/>
            <person name="Kuo R.C."/>
            <person name="Labutti K."/>
            <person name="Haridas S."/>
            <person name="Kuo A."/>
            <person name="Salamov A."/>
            <person name="Ahrendt S.R."/>
            <person name="Lipzen A."/>
            <person name="Sullivan W."/>
            <person name="Andreopoulos W.B."/>
            <person name="Clum A."/>
            <person name="Lindquist E."/>
            <person name="Daum C."/>
            <person name="Ramamoorthy G.K."/>
            <person name="Gryganskyi A."/>
            <person name="Culley D."/>
            <person name="Magnuson J.K."/>
            <person name="James T.Y."/>
            <person name="O'Malley M.A."/>
            <person name="Stajich J.E."/>
            <person name="Spatafora J.W."/>
            <person name="Visel A."/>
            <person name="Grigoriev I.V."/>
        </authorList>
    </citation>
    <scope>NUCLEOTIDE SEQUENCE [LARGE SCALE GENOMIC DNA]</scope>
    <source>
        <strain evidence="3 4">PL171</strain>
    </source>
</reference>
<dbReference type="PANTHER" id="PTHR12161:SF5">
    <property type="entry name" value="IST1 HOMOLOG"/>
    <property type="match status" value="1"/>
</dbReference>
<dbReference type="Gene3D" id="1.20.1260.60">
    <property type="entry name" value="Vacuolar protein sorting-associated protein Ist1"/>
    <property type="match status" value="1"/>
</dbReference>
<name>A0A1Y2HMK5_9FUNG</name>
<dbReference type="GO" id="GO:0015031">
    <property type="term" value="P:protein transport"/>
    <property type="evidence" value="ECO:0007669"/>
    <property type="project" value="InterPro"/>
</dbReference>
<evidence type="ECO:0000313" key="3">
    <source>
        <dbReference type="EMBL" id="ORZ34923.1"/>
    </source>
</evidence>
<accession>A0A1Y2HMK5</accession>
<dbReference type="FunFam" id="1.20.1260.60:FF:000002">
    <property type="entry name" value="Vacuolar protein sorting-associated protein IST1"/>
    <property type="match status" value="1"/>
</dbReference>
<organism evidence="3 4">
    <name type="scientific">Catenaria anguillulae PL171</name>
    <dbReference type="NCBI Taxonomy" id="765915"/>
    <lineage>
        <taxon>Eukaryota</taxon>
        <taxon>Fungi</taxon>
        <taxon>Fungi incertae sedis</taxon>
        <taxon>Blastocladiomycota</taxon>
        <taxon>Blastocladiomycetes</taxon>
        <taxon>Blastocladiales</taxon>
        <taxon>Catenariaceae</taxon>
        <taxon>Catenaria</taxon>
    </lineage>
</organism>
<dbReference type="PANTHER" id="PTHR12161">
    <property type="entry name" value="IST1 FAMILY MEMBER"/>
    <property type="match status" value="1"/>
</dbReference>
<dbReference type="InterPro" id="IPR042277">
    <property type="entry name" value="IST1-like"/>
</dbReference>
<dbReference type="AlphaFoldDB" id="A0A1Y2HMK5"/>